<dbReference type="Pfam" id="PF00589">
    <property type="entry name" value="Phage_integrase"/>
    <property type="match status" value="1"/>
</dbReference>
<dbReference type="InterPro" id="IPR011010">
    <property type="entry name" value="DNA_brk_join_enz"/>
</dbReference>
<evidence type="ECO:0000256" key="3">
    <source>
        <dbReference type="ARBA" id="ARBA00023125"/>
    </source>
</evidence>
<dbReference type="InterPro" id="IPR013762">
    <property type="entry name" value="Integrase-like_cat_sf"/>
</dbReference>
<dbReference type="InterPro" id="IPR010998">
    <property type="entry name" value="Integrase_recombinase_N"/>
</dbReference>
<dbReference type="PROSITE" id="PS51898">
    <property type="entry name" value="TYR_RECOMBINASE"/>
    <property type="match status" value="1"/>
</dbReference>
<feature type="domain" description="Core-binding (CB)" evidence="7">
    <location>
        <begin position="61"/>
        <end position="144"/>
    </location>
</feature>
<evidence type="ECO:0000256" key="5">
    <source>
        <dbReference type="PROSITE-ProRule" id="PRU01248"/>
    </source>
</evidence>
<protein>
    <submittedName>
        <fullName evidence="9">Site-specific integrase</fullName>
    </submittedName>
</protein>
<dbReference type="Proteomes" id="UP001527202">
    <property type="component" value="Unassembled WGS sequence"/>
</dbReference>
<dbReference type="PANTHER" id="PTHR30349">
    <property type="entry name" value="PHAGE INTEGRASE-RELATED"/>
    <property type="match status" value="1"/>
</dbReference>
<evidence type="ECO:0000313" key="8">
    <source>
        <dbReference type="EMBL" id="MCY9599118.1"/>
    </source>
</evidence>
<keyword evidence="3 5" id="KW-0238">DNA-binding</keyword>
<gene>
    <name evidence="8" type="ORF">M5X16_25500</name>
    <name evidence="9" type="ORF">PC41400_08165</name>
</gene>
<dbReference type="InterPro" id="IPR004107">
    <property type="entry name" value="Integrase_SAM-like_N"/>
</dbReference>
<evidence type="ECO:0000256" key="2">
    <source>
        <dbReference type="ARBA" id="ARBA00022908"/>
    </source>
</evidence>
<dbReference type="InterPro" id="IPR044068">
    <property type="entry name" value="CB"/>
</dbReference>
<keyword evidence="4" id="KW-0233">DNA recombination</keyword>
<reference evidence="9 10" key="1">
    <citation type="submission" date="2018-01" db="EMBL/GenBank/DDBJ databases">
        <title>The whole genome sequencing and assembly of Paenibacillus chitinolyticus KCCM 41400 strain.</title>
        <authorList>
            <person name="Kim J.-Y."/>
            <person name="Park M.-K."/>
            <person name="Lee Y.-J."/>
            <person name="Yi H."/>
            <person name="Bahn Y.-S."/>
            <person name="Kim J.F."/>
            <person name="Lee D.-W."/>
        </authorList>
    </citation>
    <scope>NUCLEOTIDE SEQUENCE [LARGE SCALE GENOMIC DNA]</scope>
    <source>
        <strain evidence="9 10">KCCM 41400</strain>
    </source>
</reference>
<dbReference type="InterPro" id="IPR050090">
    <property type="entry name" value="Tyrosine_recombinase_XerCD"/>
</dbReference>
<dbReference type="OrthoDB" id="9803188at2"/>
<dbReference type="Gene3D" id="1.10.443.10">
    <property type="entry name" value="Intergrase catalytic core"/>
    <property type="match status" value="1"/>
</dbReference>
<sequence length="370" mass="43123">MPEPKKNPKTETWEFVFDYYVKGVRKQVRRRGFQTRKQASKAMIALQNEVLEEKFVCTDKTTVGAFVQNWIDTVRKLEIDETTMYNNKLYLKNHIMPRIGKLRLQKLDHIVCQEFVNEMHEKGYARNTIDRVVTMLKKALDKAVQYKLIRENYMRQVTLPRVVKKAKEIWTAKQAIQFLKATEDRRFHCVYALALLTGMRQGEILGLRWRDIDFERRIISINQTLTHYGKTIKSGAKTAAGIRTIAMPNLLITILKKQYEKYDELKQKLGEKFIDMDLVIFNLSNGKTVFPSNLTKVYTADVKRAGLPHITFHSMRHTHATMLIEQNVNVKLISERLGHSKIGVTLDTYSHVIPSMQQEVADTIDEIMVM</sequence>
<dbReference type="CDD" id="cd01189">
    <property type="entry name" value="INT_ICEBs1_C_like"/>
    <property type="match status" value="1"/>
</dbReference>
<accession>A0A410WTB2</accession>
<dbReference type="GO" id="GO:0015074">
    <property type="term" value="P:DNA integration"/>
    <property type="evidence" value="ECO:0007669"/>
    <property type="project" value="UniProtKB-KW"/>
</dbReference>
<dbReference type="EMBL" id="JAMDMJ010000039">
    <property type="protein sequence ID" value="MCY9599118.1"/>
    <property type="molecule type" value="Genomic_DNA"/>
</dbReference>
<dbReference type="KEGG" id="pchi:PC41400_08165"/>
<dbReference type="EMBL" id="CP026520">
    <property type="protein sequence ID" value="QAV17639.1"/>
    <property type="molecule type" value="Genomic_DNA"/>
</dbReference>
<dbReference type="GO" id="GO:0003677">
    <property type="term" value="F:DNA binding"/>
    <property type="evidence" value="ECO:0007669"/>
    <property type="project" value="UniProtKB-UniRule"/>
</dbReference>
<evidence type="ECO:0000256" key="4">
    <source>
        <dbReference type="ARBA" id="ARBA00023172"/>
    </source>
</evidence>
<evidence type="ECO:0000313" key="10">
    <source>
        <dbReference type="Proteomes" id="UP000288943"/>
    </source>
</evidence>
<feature type="domain" description="Tyr recombinase" evidence="6">
    <location>
        <begin position="165"/>
        <end position="362"/>
    </location>
</feature>
<evidence type="ECO:0000313" key="9">
    <source>
        <dbReference type="EMBL" id="QAV17639.1"/>
    </source>
</evidence>
<dbReference type="Gene3D" id="1.10.150.130">
    <property type="match status" value="1"/>
</dbReference>
<proteinExistence type="inferred from homology"/>
<dbReference type="PANTHER" id="PTHR30349:SF64">
    <property type="entry name" value="PROPHAGE INTEGRASE INTD-RELATED"/>
    <property type="match status" value="1"/>
</dbReference>
<dbReference type="Proteomes" id="UP000288943">
    <property type="component" value="Chromosome"/>
</dbReference>
<organism evidence="9 10">
    <name type="scientific">Paenibacillus chitinolyticus</name>
    <dbReference type="NCBI Taxonomy" id="79263"/>
    <lineage>
        <taxon>Bacteria</taxon>
        <taxon>Bacillati</taxon>
        <taxon>Bacillota</taxon>
        <taxon>Bacilli</taxon>
        <taxon>Bacillales</taxon>
        <taxon>Paenibacillaceae</taxon>
        <taxon>Paenibacillus</taxon>
    </lineage>
</organism>
<reference evidence="8 11" key="2">
    <citation type="submission" date="2022-05" db="EMBL/GenBank/DDBJ databases">
        <title>Genome Sequencing of Bee-Associated Microbes.</title>
        <authorList>
            <person name="Dunlap C."/>
        </authorList>
    </citation>
    <scope>NUCLEOTIDE SEQUENCE [LARGE SCALE GENOMIC DNA]</scope>
    <source>
        <strain evidence="8 11">NRRL B-23120</strain>
    </source>
</reference>
<dbReference type="Pfam" id="PF14657">
    <property type="entry name" value="Arm-DNA-bind_4"/>
    <property type="match status" value="1"/>
</dbReference>
<name>A0A410WTB2_9BACL</name>
<evidence type="ECO:0000259" key="7">
    <source>
        <dbReference type="PROSITE" id="PS51900"/>
    </source>
</evidence>
<evidence type="ECO:0000259" key="6">
    <source>
        <dbReference type="PROSITE" id="PS51898"/>
    </source>
</evidence>
<keyword evidence="11" id="KW-1185">Reference proteome</keyword>
<comment type="similarity">
    <text evidence="1">Belongs to the 'phage' integrase family.</text>
</comment>
<dbReference type="SUPFAM" id="SSF56349">
    <property type="entry name" value="DNA breaking-rejoining enzymes"/>
    <property type="match status" value="1"/>
</dbReference>
<dbReference type="Pfam" id="PF14659">
    <property type="entry name" value="Phage_int_SAM_3"/>
    <property type="match status" value="1"/>
</dbReference>
<dbReference type="RefSeq" id="WP_042229080.1">
    <property type="nucleotide sequence ID" value="NZ_CP026520.1"/>
</dbReference>
<dbReference type="GO" id="GO:0006310">
    <property type="term" value="P:DNA recombination"/>
    <property type="evidence" value="ECO:0007669"/>
    <property type="project" value="UniProtKB-KW"/>
</dbReference>
<evidence type="ECO:0000313" key="11">
    <source>
        <dbReference type="Proteomes" id="UP001527202"/>
    </source>
</evidence>
<dbReference type="InterPro" id="IPR028259">
    <property type="entry name" value="AP2-like_int_N"/>
</dbReference>
<dbReference type="PROSITE" id="PS51900">
    <property type="entry name" value="CB"/>
    <property type="match status" value="1"/>
</dbReference>
<dbReference type="InterPro" id="IPR002104">
    <property type="entry name" value="Integrase_catalytic"/>
</dbReference>
<keyword evidence="2" id="KW-0229">DNA integration</keyword>
<evidence type="ECO:0000256" key="1">
    <source>
        <dbReference type="ARBA" id="ARBA00008857"/>
    </source>
</evidence>
<dbReference type="GeneID" id="95374785"/>
<dbReference type="AlphaFoldDB" id="A0A410WTB2"/>